<evidence type="ECO:0000313" key="7">
    <source>
        <dbReference type="EMBL" id="KAL2844506.1"/>
    </source>
</evidence>
<evidence type="ECO:0000256" key="4">
    <source>
        <dbReference type="ARBA" id="ARBA00023163"/>
    </source>
</evidence>
<keyword evidence="3" id="KW-0238">DNA-binding</keyword>
<accession>A0ABR4JWR6</accession>
<dbReference type="PANTHER" id="PTHR47425">
    <property type="entry name" value="FARB-RELATED"/>
    <property type="match status" value="1"/>
</dbReference>
<dbReference type="SMART" id="SM00066">
    <property type="entry name" value="GAL4"/>
    <property type="match status" value="1"/>
</dbReference>
<dbReference type="PANTHER" id="PTHR47425:SF2">
    <property type="entry name" value="FARB-RELATED"/>
    <property type="match status" value="1"/>
</dbReference>
<proteinExistence type="predicted"/>
<evidence type="ECO:0000256" key="1">
    <source>
        <dbReference type="ARBA" id="ARBA00022723"/>
    </source>
</evidence>
<dbReference type="InterPro" id="IPR036864">
    <property type="entry name" value="Zn2-C6_fun-type_DNA-bd_sf"/>
</dbReference>
<dbReference type="InterPro" id="IPR052761">
    <property type="entry name" value="Fungal_Detox/Toxin_TFs"/>
</dbReference>
<keyword evidence="8" id="KW-1185">Reference proteome</keyword>
<keyword evidence="2" id="KW-0805">Transcription regulation</keyword>
<dbReference type="SUPFAM" id="SSF57701">
    <property type="entry name" value="Zn2/Cys6 DNA-binding domain"/>
    <property type="match status" value="1"/>
</dbReference>
<evidence type="ECO:0000256" key="2">
    <source>
        <dbReference type="ARBA" id="ARBA00023015"/>
    </source>
</evidence>
<organism evidence="7 8">
    <name type="scientific">Aspergillus pseudoustus</name>
    <dbReference type="NCBI Taxonomy" id="1810923"/>
    <lineage>
        <taxon>Eukaryota</taxon>
        <taxon>Fungi</taxon>
        <taxon>Dikarya</taxon>
        <taxon>Ascomycota</taxon>
        <taxon>Pezizomycotina</taxon>
        <taxon>Eurotiomycetes</taxon>
        <taxon>Eurotiomycetidae</taxon>
        <taxon>Eurotiales</taxon>
        <taxon>Aspergillaceae</taxon>
        <taxon>Aspergillus</taxon>
        <taxon>Aspergillus subgen. Nidulantes</taxon>
    </lineage>
</organism>
<comment type="caution">
    <text evidence="7">The sequence shown here is derived from an EMBL/GenBank/DDBJ whole genome shotgun (WGS) entry which is preliminary data.</text>
</comment>
<evidence type="ECO:0000259" key="6">
    <source>
        <dbReference type="PROSITE" id="PS50048"/>
    </source>
</evidence>
<dbReference type="Proteomes" id="UP001610446">
    <property type="component" value="Unassembled WGS sequence"/>
</dbReference>
<dbReference type="PROSITE" id="PS50048">
    <property type="entry name" value="ZN2_CY6_FUNGAL_2"/>
    <property type="match status" value="1"/>
</dbReference>
<dbReference type="SMART" id="SM00906">
    <property type="entry name" value="Fungal_trans"/>
    <property type="match status" value="1"/>
</dbReference>
<dbReference type="CDD" id="cd00067">
    <property type="entry name" value="GAL4"/>
    <property type="match status" value="1"/>
</dbReference>
<dbReference type="InterPro" id="IPR001138">
    <property type="entry name" value="Zn2Cys6_DnaBD"/>
</dbReference>
<gene>
    <name evidence="7" type="ORF">BJY01DRAFT_248123</name>
</gene>
<evidence type="ECO:0000313" key="8">
    <source>
        <dbReference type="Proteomes" id="UP001610446"/>
    </source>
</evidence>
<dbReference type="InterPro" id="IPR007219">
    <property type="entry name" value="XnlR_reg_dom"/>
</dbReference>
<dbReference type="Pfam" id="PF00172">
    <property type="entry name" value="Zn_clus"/>
    <property type="match status" value="1"/>
</dbReference>
<dbReference type="Pfam" id="PF04082">
    <property type="entry name" value="Fungal_trans"/>
    <property type="match status" value="1"/>
</dbReference>
<keyword evidence="5" id="KW-0539">Nucleus</keyword>
<feature type="domain" description="Zn(2)-C6 fungal-type" evidence="6">
    <location>
        <begin position="19"/>
        <end position="49"/>
    </location>
</feature>
<dbReference type="CDD" id="cd12148">
    <property type="entry name" value="fungal_TF_MHR"/>
    <property type="match status" value="1"/>
</dbReference>
<dbReference type="Gene3D" id="4.10.240.10">
    <property type="entry name" value="Zn(2)-C6 fungal-type DNA-binding domain"/>
    <property type="match status" value="1"/>
</dbReference>
<dbReference type="PROSITE" id="PS00463">
    <property type="entry name" value="ZN2_CY6_FUNGAL_1"/>
    <property type="match status" value="1"/>
</dbReference>
<sequence>MDNLPNISGYRRIKRASRACQRCHGRKVRCDATVTGYPCTNCRLDSHPCQAFTGGRERRKQLSLIRARALASVTEKQSSSRRGGAASTRARPVEVSYSSYAFIQPLHVGELELDRLPLLQRTGSLMLPTKAEIDVLIRHYFLYVHPFSPVIDEAVFWRLYKDPRQDDTLVPLFLVRAMIFAASCFVPADVANRCGYGSLLDARDDLYQKAKLLYDSGLEKDSLTLSRATLLLTYYGSDFDVNANSQWLGIAIREANIVRAQHLIPDRSVNDAERSAFRRVWWCCLIRDRIISLGMRRPLQMVGEECGPYPPILTTEDMNDEIFSSSVYLYETKSALFELLTSLCHFATAVTELATIAYTRSQDDGYPASDLDRLEDAKSALLLWELDWLTYMEGKNASLHPSIPLFSSLLAIYYQSARVALSNRICAVLGKAKHDKRRHLQHLQLCRSELLAATASIADKIRQLVIIEAVDKLPISVAAYTTTPYILLAMNSSPDSKKSREILVLFDAVNRTLGLRYHVTRVSNLASRALWLFQLFKDASTGCAEGAVESEGRSNLFTLPLQQYARLLQYIDESMSIPQDSLQETEVLYAAASITHHDTPDVPAEEVTPVWVEAMDNFFFGPGNALSLSPCAPIEDLDASPSAQTLCEDEFNKNLELPWVIETGFPL</sequence>
<keyword evidence="1" id="KW-0479">Metal-binding</keyword>
<name>A0ABR4JWR6_9EURO</name>
<reference evidence="7 8" key="1">
    <citation type="submission" date="2024-07" db="EMBL/GenBank/DDBJ databases">
        <title>Section-level genome sequencing and comparative genomics of Aspergillus sections Usti and Cavernicolus.</title>
        <authorList>
            <consortium name="Lawrence Berkeley National Laboratory"/>
            <person name="Nybo J.L."/>
            <person name="Vesth T.C."/>
            <person name="Theobald S."/>
            <person name="Frisvad J.C."/>
            <person name="Larsen T.O."/>
            <person name="Kjaerboelling I."/>
            <person name="Rothschild-Mancinelli K."/>
            <person name="Lyhne E.K."/>
            <person name="Kogle M.E."/>
            <person name="Barry K."/>
            <person name="Clum A."/>
            <person name="Na H."/>
            <person name="Ledsgaard L."/>
            <person name="Lin J."/>
            <person name="Lipzen A."/>
            <person name="Kuo A."/>
            <person name="Riley R."/>
            <person name="Mondo S."/>
            <person name="Labutti K."/>
            <person name="Haridas S."/>
            <person name="Pangalinan J."/>
            <person name="Salamov A.A."/>
            <person name="Simmons B.A."/>
            <person name="Magnuson J.K."/>
            <person name="Chen J."/>
            <person name="Drula E."/>
            <person name="Henrissat B."/>
            <person name="Wiebenga A."/>
            <person name="Lubbers R.J."/>
            <person name="Gomes A.C."/>
            <person name="Makela M.R."/>
            <person name="Stajich J."/>
            <person name="Grigoriev I.V."/>
            <person name="Mortensen U.H."/>
            <person name="De Vries R.P."/>
            <person name="Baker S.E."/>
            <person name="Andersen M.R."/>
        </authorList>
    </citation>
    <scope>NUCLEOTIDE SEQUENCE [LARGE SCALE GENOMIC DNA]</scope>
    <source>
        <strain evidence="7 8">CBS 123904</strain>
    </source>
</reference>
<dbReference type="EMBL" id="JBFXLU010000080">
    <property type="protein sequence ID" value="KAL2844506.1"/>
    <property type="molecule type" value="Genomic_DNA"/>
</dbReference>
<keyword evidence="4" id="KW-0804">Transcription</keyword>
<evidence type="ECO:0000256" key="3">
    <source>
        <dbReference type="ARBA" id="ARBA00023125"/>
    </source>
</evidence>
<protein>
    <submittedName>
        <fullName evidence="7">Fungal-specific transcription factor domain-containing protein</fullName>
    </submittedName>
</protein>
<evidence type="ECO:0000256" key="5">
    <source>
        <dbReference type="ARBA" id="ARBA00023242"/>
    </source>
</evidence>